<comment type="catalytic activity">
    <reaction evidence="6">
        <text>malvidin + UDP-alpha-D-galactose = malvidin 3-O-beta-D-galactoside + UDP + H(+)</text>
        <dbReference type="Rhea" id="RHEA:74131"/>
        <dbReference type="ChEBI" id="CHEBI:15378"/>
        <dbReference type="ChEBI" id="CHEBI:58223"/>
        <dbReference type="ChEBI" id="CHEBI:66914"/>
        <dbReference type="ChEBI" id="CHEBI:144781"/>
        <dbReference type="ChEBI" id="CHEBI:193100"/>
    </reaction>
    <physiologicalReaction direction="left-to-right" evidence="6">
        <dbReference type="Rhea" id="RHEA:74132"/>
    </physiologicalReaction>
</comment>
<dbReference type="InterPro" id="IPR035595">
    <property type="entry name" value="UDP_glycos_trans_CS"/>
</dbReference>
<dbReference type="GO" id="GO:0035251">
    <property type="term" value="F:UDP-glucosyltransferase activity"/>
    <property type="evidence" value="ECO:0007669"/>
    <property type="project" value="InterPro"/>
</dbReference>
<evidence type="ECO:0000256" key="7">
    <source>
        <dbReference type="ARBA" id="ARBA00058579"/>
    </source>
</evidence>
<dbReference type="InterPro" id="IPR002213">
    <property type="entry name" value="UDP_glucos_trans"/>
</dbReference>
<sequence length="483" mass="51360">MIDRSMAAATIVFLPCWESGHFMSMVAAGKRMLDASGGALSLTVLVMQAPTAAKAAEVDSHVRREAASGLDIRFLNLPAVEPPTGYVAPEEFNFRYTQLHAPHVEEAVAGLSSPVAAIVVDLFCTPLLDAAAELAVPRYVYFASTGAFLALMLRLPAFREDLTAKLRETEGTVHVPGLPPVPLPYMPACLSGDKIGNYEWFEDYGRRFMDASGIIINSSIELERGVLAAIADGRCVPGRPAPTVHAIGPVIWFAAREQQPPHVCVRWLDTQPPASVVFLCFGSKGFVDRAQVGEVAAGLERAGHRFLWVLRGPPAAGSSNPTDADLDAMLPGGFLTRTQGRGLVWPSWAPQKEVLAHPAVGGFVTHCGWNSTLESLWFGVPMVPWPLYGEQHLNAFELVTAMGVAVPMKSMDGSKVESFVGAAELEQAVRGLMGGTEEGRKARDKAAGLKAACRKAVAEGGSSDAALRKLVSEISSGGGAPPP</sequence>
<dbReference type="Proteomes" id="UP000823388">
    <property type="component" value="Chromosome 2N"/>
</dbReference>
<comment type="pathway">
    <text evidence="2">Pigment biosynthesis; anthocyanin biosynthesis.</text>
</comment>
<evidence type="ECO:0000313" key="10">
    <source>
        <dbReference type="EMBL" id="KAG2637157.1"/>
    </source>
</evidence>
<dbReference type="EMBL" id="CM029040">
    <property type="protein sequence ID" value="KAG2637157.1"/>
    <property type="molecule type" value="Genomic_DNA"/>
</dbReference>
<dbReference type="FunFam" id="3.40.50.2000:FF:000089">
    <property type="entry name" value="Glycosyltransferase"/>
    <property type="match status" value="1"/>
</dbReference>
<dbReference type="AlphaFoldDB" id="A0A8T0VRV6"/>
<dbReference type="FunFam" id="3.40.50.2000:FF:000086">
    <property type="entry name" value="Glycosyltransferase"/>
    <property type="match status" value="1"/>
</dbReference>
<dbReference type="InterPro" id="IPR050481">
    <property type="entry name" value="UDP-glycosyltransf_plant"/>
</dbReference>
<dbReference type="SUPFAM" id="SSF53756">
    <property type="entry name" value="UDP-Glycosyltransferase/glycogen phosphorylase"/>
    <property type="match status" value="1"/>
</dbReference>
<evidence type="ECO:0000256" key="3">
    <source>
        <dbReference type="ARBA" id="ARBA00009995"/>
    </source>
</evidence>
<evidence type="ECO:0000256" key="8">
    <source>
        <dbReference type="RuleBase" id="RU003718"/>
    </source>
</evidence>
<evidence type="ECO:0000256" key="1">
    <source>
        <dbReference type="ARBA" id="ARBA00004123"/>
    </source>
</evidence>
<keyword evidence="4 8" id="KW-0808">Transferase</keyword>
<evidence type="ECO:0000313" key="11">
    <source>
        <dbReference type="Proteomes" id="UP000823388"/>
    </source>
</evidence>
<dbReference type="GO" id="GO:0005634">
    <property type="term" value="C:nucleus"/>
    <property type="evidence" value="ECO:0007669"/>
    <property type="project" value="UniProtKB-SubCell"/>
</dbReference>
<evidence type="ECO:0000256" key="2">
    <source>
        <dbReference type="ARBA" id="ARBA00004935"/>
    </source>
</evidence>
<accession>A0A8T0VRV6</accession>
<dbReference type="EC" id="2.4.1.-" evidence="9"/>
<comment type="subcellular location">
    <subcellularLocation>
        <location evidence="1">Nucleus</location>
    </subcellularLocation>
</comment>
<evidence type="ECO:0000256" key="6">
    <source>
        <dbReference type="ARBA" id="ARBA00052232"/>
    </source>
</evidence>
<proteinExistence type="inferred from homology"/>
<gene>
    <name evidence="10" type="ORF">PVAP13_2NG502900</name>
</gene>
<evidence type="ECO:0000256" key="4">
    <source>
        <dbReference type="ARBA" id="ARBA00022679"/>
    </source>
</evidence>
<comment type="caution">
    <text evidence="10">The sequence shown here is derived from an EMBL/GenBank/DDBJ whole genome shotgun (WGS) entry which is preliminary data.</text>
</comment>
<name>A0A8T0VRV6_PANVG</name>
<keyword evidence="11" id="KW-1185">Reference proteome</keyword>
<keyword evidence="5" id="KW-0539">Nucleus</keyword>
<comment type="function">
    <text evidence="7">UDP-glycosyltransferase which uses UDP-galactose and malvidin as substrates to catalyze the biosynthesis of malvidin 3-O-galactoside, an anthocyanin conferring purple pigmentation.</text>
</comment>
<reference evidence="10" key="1">
    <citation type="submission" date="2020-05" db="EMBL/GenBank/DDBJ databases">
        <title>WGS assembly of Panicum virgatum.</title>
        <authorList>
            <person name="Lovell J.T."/>
            <person name="Jenkins J."/>
            <person name="Shu S."/>
            <person name="Juenger T.E."/>
            <person name="Schmutz J."/>
        </authorList>
    </citation>
    <scope>NUCLEOTIDE SEQUENCE</scope>
    <source>
        <strain evidence="10">AP13</strain>
    </source>
</reference>
<protein>
    <recommendedName>
        <fullName evidence="9">Glycosyltransferase</fullName>
        <ecNumber evidence="9">2.4.1.-</ecNumber>
    </recommendedName>
</protein>
<dbReference type="Pfam" id="PF00201">
    <property type="entry name" value="UDPGT"/>
    <property type="match status" value="1"/>
</dbReference>
<comment type="similarity">
    <text evidence="3 8">Belongs to the UDP-glycosyltransferase family.</text>
</comment>
<dbReference type="PROSITE" id="PS00375">
    <property type="entry name" value="UDPGT"/>
    <property type="match status" value="1"/>
</dbReference>
<dbReference type="CDD" id="cd03784">
    <property type="entry name" value="GT1_Gtf-like"/>
    <property type="match status" value="1"/>
</dbReference>
<evidence type="ECO:0000256" key="5">
    <source>
        <dbReference type="ARBA" id="ARBA00023242"/>
    </source>
</evidence>
<organism evidence="10 11">
    <name type="scientific">Panicum virgatum</name>
    <name type="common">Blackwell switchgrass</name>
    <dbReference type="NCBI Taxonomy" id="38727"/>
    <lineage>
        <taxon>Eukaryota</taxon>
        <taxon>Viridiplantae</taxon>
        <taxon>Streptophyta</taxon>
        <taxon>Embryophyta</taxon>
        <taxon>Tracheophyta</taxon>
        <taxon>Spermatophyta</taxon>
        <taxon>Magnoliopsida</taxon>
        <taxon>Liliopsida</taxon>
        <taxon>Poales</taxon>
        <taxon>Poaceae</taxon>
        <taxon>PACMAD clade</taxon>
        <taxon>Panicoideae</taxon>
        <taxon>Panicodae</taxon>
        <taxon>Paniceae</taxon>
        <taxon>Panicinae</taxon>
        <taxon>Panicum</taxon>
        <taxon>Panicum sect. Hiantes</taxon>
    </lineage>
</organism>
<dbReference type="PANTHER" id="PTHR48048">
    <property type="entry name" value="GLYCOSYLTRANSFERASE"/>
    <property type="match status" value="1"/>
</dbReference>
<dbReference type="PANTHER" id="PTHR48048:SF67">
    <property type="entry name" value="GLYCOSYLTRANSFERASE"/>
    <property type="match status" value="1"/>
</dbReference>
<keyword evidence="8" id="KW-0328">Glycosyltransferase</keyword>
<evidence type="ECO:0000256" key="9">
    <source>
        <dbReference type="RuleBase" id="RU362057"/>
    </source>
</evidence>
<dbReference type="Gene3D" id="3.40.50.2000">
    <property type="entry name" value="Glycogen Phosphorylase B"/>
    <property type="match status" value="2"/>
</dbReference>
<dbReference type="OrthoDB" id="5835829at2759"/>